<dbReference type="Proteomes" id="UP000777438">
    <property type="component" value="Unassembled WGS sequence"/>
</dbReference>
<keyword evidence="3" id="KW-1185">Reference proteome</keyword>
<dbReference type="AlphaFoldDB" id="A0A9P8VSW6"/>
<evidence type="ECO:0000313" key="3">
    <source>
        <dbReference type="Proteomes" id="UP000777438"/>
    </source>
</evidence>
<feature type="compositionally biased region" description="Polar residues" evidence="1">
    <location>
        <begin position="579"/>
        <end position="596"/>
    </location>
</feature>
<sequence>MSDNINPSTVAAACMADLSRVRQEELPLSNIEKRGPSFDPLEIDDEESRQTEGLSIEDARPWAKGLAKQYLEQEALHRAPAVSTVHNLKQASSTVQPIQAQWGLQKTPTSNPAIPSSVPSYGSLAQTPEPVGVQVQVPNGTQHTFAAGQTTRFQLKVHAKQAAGPEVVLCSGNCEVLPGKYEVSKFEAGVKLIVHTDKNEARIEISIPKHGPQSFTLQELEVPVMDGEFCKLKVRSSGHTYYMRFSTLAETKRLSQYAFTLHKSSIEDTQDDEITQEEITPNAGEGSPIASSIADVSSVAGERATPSAASLAGDSSTVADEEQLIDMQGFEEVRNAQIPSLLNAAEHIVNLVDEVITHYYLEDHLIESVVKGIEDGAIEYWVQHGFMEGEDDEIRENFVAVLRNMAQIKIKMHSRFDGPKKRNEDVNKAASQHAQDMLEPIGRIHYTAAEIGSLRTKAVVPANWSAMKGLPICTSAVTQSRVRSIFAVFESGPSGGRTVPTRAHVDDGDVIMTEASDWEPERPAVSQPKRRPTGGLSSSKWANSAGTTGNKTAQRTVSVAPAPTAAIQSEKTRPAAQRAVSTPGSGTVPQGLSSSRHATRRLHSTAISLVLSRIYSHRMGLLDLHGGWFVD</sequence>
<dbReference type="OrthoDB" id="5143322at2759"/>
<organism evidence="2 3">
    <name type="scientific">Thelonectria olida</name>
    <dbReference type="NCBI Taxonomy" id="1576542"/>
    <lineage>
        <taxon>Eukaryota</taxon>
        <taxon>Fungi</taxon>
        <taxon>Dikarya</taxon>
        <taxon>Ascomycota</taxon>
        <taxon>Pezizomycotina</taxon>
        <taxon>Sordariomycetes</taxon>
        <taxon>Hypocreomycetidae</taxon>
        <taxon>Hypocreales</taxon>
        <taxon>Nectriaceae</taxon>
        <taxon>Thelonectria</taxon>
    </lineage>
</organism>
<feature type="region of interest" description="Disordered" evidence="1">
    <location>
        <begin position="27"/>
        <end position="54"/>
    </location>
</feature>
<reference evidence="2 3" key="1">
    <citation type="journal article" date="2021" name="Nat. Commun.">
        <title>Genetic determinants of endophytism in the Arabidopsis root mycobiome.</title>
        <authorList>
            <person name="Mesny F."/>
            <person name="Miyauchi S."/>
            <person name="Thiergart T."/>
            <person name="Pickel B."/>
            <person name="Atanasova L."/>
            <person name="Karlsson M."/>
            <person name="Huettel B."/>
            <person name="Barry K.W."/>
            <person name="Haridas S."/>
            <person name="Chen C."/>
            <person name="Bauer D."/>
            <person name="Andreopoulos W."/>
            <person name="Pangilinan J."/>
            <person name="LaButti K."/>
            <person name="Riley R."/>
            <person name="Lipzen A."/>
            <person name="Clum A."/>
            <person name="Drula E."/>
            <person name="Henrissat B."/>
            <person name="Kohler A."/>
            <person name="Grigoriev I.V."/>
            <person name="Martin F.M."/>
            <person name="Hacquard S."/>
        </authorList>
    </citation>
    <scope>NUCLEOTIDE SEQUENCE [LARGE SCALE GENOMIC DNA]</scope>
    <source>
        <strain evidence="2 3">MPI-CAGE-CH-0241</strain>
    </source>
</reference>
<proteinExistence type="predicted"/>
<comment type="caution">
    <text evidence="2">The sequence shown here is derived from an EMBL/GenBank/DDBJ whole genome shotgun (WGS) entry which is preliminary data.</text>
</comment>
<feature type="region of interest" description="Disordered" evidence="1">
    <location>
        <begin position="514"/>
        <end position="599"/>
    </location>
</feature>
<dbReference type="EMBL" id="JAGPYM010000043">
    <property type="protein sequence ID" value="KAH6873925.1"/>
    <property type="molecule type" value="Genomic_DNA"/>
</dbReference>
<feature type="compositionally biased region" description="Polar residues" evidence="1">
    <location>
        <begin position="535"/>
        <end position="557"/>
    </location>
</feature>
<protein>
    <submittedName>
        <fullName evidence="2">Uncharacterized protein</fullName>
    </submittedName>
</protein>
<accession>A0A9P8VSW6</accession>
<gene>
    <name evidence="2" type="ORF">B0T10DRAFT_567657</name>
</gene>
<feature type="compositionally biased region" description="Basic and acidic residues" evidence="1">
    <location>
        <begin position="27"/>
        <end position="36"/>
    </location>
</feature>
<evidence type="ECO:0000256" key="1">
    <source>
        <dbReference type="SAM" id="MobiDB-lite"/>
    </source>
</evidence>
<evidence type="ECO:0000313" key="2">
    <source>
        <dbReference type="EMBL" id="KAH6873925.1"/>
    </source>
</evidence>
<name>A0A9P8VSW6_9HYPO</name>